<sequence length="96" mass="10974">MPLDSANVIGLEKGNESFCIHCVNEDKKVKSCEEIFEGGVQFFMGLDSSMTRNFAERIVRKNMKNLSYWQNKEYPCLSGEITTDEEFNQILAKLQG</sequence>
<proteinExistence type="predicted"/>
<feature type="domain" description="Putative zinc ribbon" evidence="1">
    <location>
        <begin position="1"/>
        <end position="70"/>
    </location>
</feature>
<dbReference type="EMBL" id="VSSQ01000007">
    <property type="protein sequence ID" value="MPL58440.1"/>
    <property type="molecule type" value="Genomic_DNA"/>
</dbReference>
<comment type="caution">
    <text evidence="2">The sequence shown here is derived from an EMBL/GenBank/DDBJ whole genome shotgun (WGS) entry which is preliminary data.</text>
</comment>
<gene>
    <name evidence="2" type="ORF">SDC9_03973</name>
</gene>
<name>A0A644SUS0_9ZZZZ</name>
<accession>A0A644SUS0</accession>
<evidence type="ECO:0000313" key="2">
    <source>
        <dbReference type="EMBL" id="MPL58440.1"/>
    </source>
</evidence>
<dbReference type="AlphaFoldDB" id="A0A644SUS0"/>
<reference evidence="2" key="1">
    <citation type="submission" date="2019-08" db="EMBL/GenBank/DDBJ databases">
        <authorList>
            <person name="Kucharzyk K."/>
            <person name="Murdoch R.W."/>
            <person name="Higgins S."/>
            <person name="Loffler F."/>
        </authorList>
    </citation>
    <scope>NUCLEOTIDE SEQUENCE</scope>
</reference>
<evidence type="ECO:0000259" key="1">
    <source>
        <dbReference type="Pfam" id="PF12674"/>
    </source>
</evidence>
<dbReference type="InterPro" id="IPR025868">
    <property type="entry name" value="Zn_ribbon_dom_put"/>
</dbReference>
<protein>
    <recommendedName>
        <fullName evidence="1">Putative zinc ribbon domain-containing protein</fullName>
    </recommendedName>
</protein>
<organism evidence="2">
    <name type="scientific">bioreactor metagenome</name>
    <dbReference type="NCBI Taxonomy" id="1076179"/>
    <lineage>
        <taxon>unclassified sequences</taxon>
        <taxon>metagenomes</taxon>
        <taxon>ecological metagenomes</taxon>
    </lineage>
</organism>
<dbReference type="Pfam" id="PF12674">
    <property type="entry name" value="Zn_ribbon_2"/>
    <property type="match status" value="1"/>
</dbReference>